<dbReference type="AlphaFoldDB" id="A0A4D6LT15"/>
<dbReference type="Proteomes" id="UP000501690">
    <property type="component" value="Linkage Group LG4"/>
</dbReference>
<protein>
    <submittedName>
        <fullName evidence="1">Uncharacterized protein</fullName>
    </submittedName>
</protein>
<accession>A0A4D6LT15</accession>
<dbReference type="EMBL" id="CP039348">
    <property type="protein sequence ID" value="QCD91114.1"/>
    <property type="molecule type" value="Genomic_DNA"/>
</dbReference>
<keyword evidence="2" id="KW-1185">Reference proteome</keyword>
<proteinExistence type="predicted"/>
<sequence length="114" mass="12729">MYRGYNIHNLKDPLLLELLPSLLGFQGIPSVHIPLDSVLDSQLWYSAVRCRGLKTSSFQVRVVANTDYFAQASWPRLGEMSRSSPRVCYASRRSGDPTLVLSERTSRLGGEGLT</sequence>
<reference evidence="1 2" key="1">
    <citation type="submission" date="2019-04" db="EMBL/GenBank/DDBJ databases">
        <title>An improved genome assembly and genetic linkage map for asparagus bean, Vigna unguiculata ssp. sesquipedialis.</title>
        <authorList>
            <person name="Xia Q."/>
            <person name="Zhang R."/>
            <person name="Dong Y."/>
        </authorList>
    </citation>
    <scope>NUCLEOTIDE SEQUENCE [LARGE SCALE GENOMIC DNA]</scope>
    <source>
        <tissue evidence="1">Leaf</tissue>
    </source>
</reference>
<name>A0A4D6LT15_VIGUN</name>
<gene>
    <name evidence="1" type="ORF">DEO72_LG4g2078</name>
</gene>
<evidence type="ECO:0000313" key="1">
    <source>
        <dbReference type="EMBL" id="QCD91114.1"/>
    </source>
</evidence>
<evidence type="ECO:0000313" key="2">
    <source>
        <dbReference type="Proteomes" id="UP000501690"/>
    </source>
</evidence>
<organism evidence="1 2">
    <name type="scientific">Vigna unguiculata</name>
    <name type="common">Cowpea</name>
    <dbReference type="NCBI Taxonomy" id="3917"/>
    <lineage>
        <taxon>Eukaryota</taxon>
        <taxon>Viridiplantae</taxon>
        <taxon>Streptophyta</taxon>
        <taxon>Embryophyta</taxon>
        <taxon>Tracheophyta</taxon>
        <taxon>Spermatophyta</taxon>
        <taxon>Magnoliopsida</taxon>
        <taxon>eudicotyledons</taxon>
        <taxon>Gunneridae</taxon>
        <taxon>Pentapetalae</taxon>
        <taxon>rosids</taxon>
        <taxon>fabids</taxon>
        <taxon>Fabales</taxon>
        <taxon>Fabaceae</taxon>
        <taxon>Papilionoideae</taxon>
        <taxon>50 kb inversion clade</taxon>
        <taxon>NPAAA clade</taxon>
        <taxon>indigoferoid/millettioid clade</taxon>
        <taxon>Phaseoleae</taxon>
        <taxon>Vigna</taxon>
    </lineage>
</organism>